<proteinExistence type="inferred from homology"/>
<dbReference type="InterPro" id="IPR001757">
    <property type="entry name" value="P_typ_ATPase"/>
</dbReference>
<dbReference type="FunFam" id="3.40.50.1000:FF:000047">
    <property type="entry name" value="Sodium P-type ATPase"/>
    <property type="match status" value="1"/>
</dbReference>
<dbReference type="GO" id="GO:0006813">
    <property type="term" value="P:potassium ion transport"/>
    <property type="evidence" value="ECO:0007669"/>
    <property type="project" value="UniProtKB-KW"/>
</dbReference>
<dbReference type="EMBL" id="JARTCD010000050">
    <property type="protein sequence ID" value="KAJ8655291.1"/>
    <property type="molecule type" value="Genomic_DNA"/>
</dbReference>
<evidence type="ECO:0000256" key="12">
    <source>
        <dbReference type="ARBA" id="ARBA00022967"/>
    </source>
</evidence>
<feature type="compositionally biased region" description="Basic and acidic residues" evidence="22">
    <location>
        <begin position="1045"/>
        <end position="1059"/>
    </location>
</feature>
<dbReference type="GO" id="GO:0005524">
    <property type="term" value="F:ATP binding"/>
    <property type="evidence" value="ECO:0007669"/>
    <property type="project" value="UniProtKB-KW"/>
</dbReference>
<keyword evidence="4" id="KW-1003">Cell membrane</keyword>
<evidence type="ECO:0000256" key="15">
    <source>
        <dbReference type="ARBA" id="ARBA00023065"/>
    </source>
</evidence>
<feature type="transmembrane region" description="Helical" evidence="23">
    <location>
        <begin position="329"/>
        <end position="351"/>
    </location>
</feature>
<name>A0AAD7UYJ1_9FUNG</name>
<feature type="region of interest" description="Disordered" evidence="22">
    <location>
        <begin position="1045"/>
        <end position="1066"/>
    </location>
</feature>
<evidence type="ECO:0000256" key="1">
    <source>
        <dbReference type="ARBA" id="ARBA00001946"/>
    </source>
</evidence>
<dbReference type="Gene3D" id="3.40.1110.10">
    <property type="entry name" value="Calcium-transporting ATPase, cytoplasmic domain N"/>
    <property type="match status" value="1"/>
</dbReference>
<dbReference type="SFLD" id="SFLDS00003">
    <property type="entry name" value="Haloacid_Dehalogenase"/>
    <property type="match status" value="1"/>
</dbReference>
<feature type="compositionally biased region" description="Polar residues" evidence="22">
    <location>
        <begin position="21"/>
        <end position="31"/>
    </location>
</feature>
<keyword evidence="15" id="KW-0406">Ion transport</keyword>
<feature type="transmembrane region" description="Helical" evidence="23">
    <location>
        <begin position="143"/>
        <end position="161"/>
    </location>
</feature>
<evidence type="ECO:0000256" key="10">
    <source>
        <dbReference type="ARBA" id="ARBA00022842"/>
    </source>
</evidence>
<dbReference type="GO" id="GO:0016887">
    <property type="term" value="F:ATP hydrolysis activity"/>
    <property type="evidence" value="ECO:0007669"/>
    <property type="project" value="InterPro"/>
</dbReference>
<feature type="compositionally biased region" description="Polar residues" evidence="22">
    <location>
        <begin position="41"/>
        <end position="56"/>
    </location>
</feature>
<dbReference type="SMART" id="SM00831">
    <property type="entry name" value="Cation_ATPase_N"/>
    <property type="match status" value="1"/>
</dbReference>
<feature type="transmembrane region" description="Helical" evidence="23">
    <location>
        <begin position="357"/>
        <end position="379"/>
    </location>
</feature>
<keyword evidence="13 23" id="KW-1133">Transmembrane helix</keyword>
<keyword evidence="5" id="KW-0633">Potassium transport</keyword>
<dbReference type="Gene3D" id="2.70.150.10">
    <property type="entry name" value="Calcium-transporting ATPase, cytoplasmic transduction domain A"/>
    <property type="match status" value="1"/>
</dbReference>
<dbReference type="FunFam" id="2.70.150.10:FF:000016">
    <property type="entry name" value="Calcium-transporting P-type ATPase putative"/>
    <property type="match status" value="1"/>
</dbReference>
<dbReference type="InterPro" id="IPR023299">
    <property type="entry name" value="ATPase_P-typ_cyto_dom_N"/>
</dbReference>
<dbReference type="SUPFAM" id="SSF56784">
    <property type="entry name" value="HAD-like"/>
    <property type="match status" value="1"/>
</dbReference>
<dbReference type="InterPro" id="IPR036412">
    <property type="entry name" value="HAD-like_sf"/>
</dbReference>
<dbReference type="AlphaFoldDB" id="A0AAD7UYJ1"/>
<evidence type="ECO:0000256" key="2">
    <source>
        <dbReference type="ARBA" id="ARBA00004651"/>
    </source>
</evidence>
<dbReference type="InterPro" id="IPR059000">
    <property type="entry name" value="ATPase_P-type_domA"/>
</dbReference>
<dbReference type="InterPro" id="IPR004014">
    <property type="entry name" value="ATPase_P-typ_cation-transptr_N"/>
</dbReference>
<keyword evidence="17" id="KW-0739">Sodium transport</keyword>
<dbReference type="SUPFAM" id="SSF81665">
    <property type="entry name" value="Calcium ATPase, transmembrane domain M"/>
    <property type="match status" value="1"/>
</dbReference>
<keyword evidence="8" id="KW-0547">Nucleotide-binding</keyword>
<dbReference type="RefSeq" id="XP_058340204.1">
    <property type="nucleotide sequence ID" value="XM_058488978.1"/>
</dbReference>
<evidence type="ECO:0000256" key="8">
    <source>
        <dbReference type="ARBA" id="ARBA00022741"/>
    </source>
</evidence>
<dbReference type="NCBIfam" id="TIGR01494">
    <property type="entry name" value="ATPase_P-type"/>
    <property type="match status" value="2"/>
</dbReference>
<dbReference type="GO" id="GO:0046872">
    <property type="term" value="F:metal ion binding"/>
    <property type="evidence" value="ECO:0007669"/>
    <property type="project" value="UniProtKB-KW"/>
</dbReference>
<dbReference type="EC" id="7.2.2.3" evidence="19"/>
<dbReference type="GeneID" id="83216387"/>
<evidence type="ECO:0000256" key="9">
    <source>
        <dbReference type="ARBA" id="ARBA00022840"/>
    </source>
</evidence>
<feature type="transmembrane region" description="Helical" evidence="23">
    <location>
        <begin position="888"/>
        <end position="911"/>
    </location>
</feature>
<keyword evidence="26" id="KW-1185">Reference proteome</keyword>
<evidence type="ECO:0000256" key="3">
    <source>
        <dbReference type="ARBA" id="ARBA00022448"/>
    </source>
</evidence>
<keyword evidence="10" id="KW-0460">Magnesium</keyword>
<dbReference type="SFLD" id="SFLDF00027">
    <property type="entry name" value="p-type_atpase"/>
    <property type="match status" value="1"/>
</dbReference>
<comment type="similarity">
    <text evidence="18">Belongs to the cation transport ATPase (P-type) (TC 3.A.3) family. Type IID subfamily.</text>
</comment>
<dbReference type="Gene3D" id="1.20.1110.10">
    <property type="entry name" value="Calcium-transporting ATPase, transmembrane domain"/>
    <property type="match status" value="1"/>
</dbReference>
<dbReference type="Pfam" id="PF00122">
    <property type="entry name" value="E1-E2_ATPase"/>
    <property type="match status" value="1"/>
</dbReference>
<comment type="catalytic activity">
    <reaction evidence="20">
        <text>K(+)(in) + ATP + H2O = K(+)(out) + ADP + phosphate + H(+)</text>
        <dbReference type="Rhea" id="RHEA:75815"/>
        <dbReference type="ChEBI" id="CHEBI:15377"/>
        <dbReference type="ChEBI" id="CHEBI:15378"/>
        <dbReference type="ChEBI" id="CHEBI:29103"/>
        <dbReference type="ChEBI" id="CHEBI:30616"/>
        <dbReference type="ChEBI" id="CHEBI:43474"/>
        <dbReference type="ChEBI" id="CHEBI:456216"/>
    </reaction>
</comment>
<dbReference type="InterPro" id="IPR044492">
    <property type="entry name" value="P_typ_ATPase_HD_dom"/>
</dbReference>
<dbReference type="GO" id="GO:0008554">
    <property type="term" value="F:P-type sodium transporter activity"/>
    <property type="evidence" value="ECO:0007669"/>
    <property type="project" value="UniProtKB-EC"/>
</dbReference>
<organism evidence="25 26">
    <name type="scientific">Lichtheimia ornata</name>
    <dbReference type="NCBI Taxonomy" id="688661"/>
    <lineage>
        <taxon>Eukaryota</taxon>
        <taxon>Fungi</taxon>
        <taxon>Fungi incertae sedis</taxon>
        <taxon>Mucoromycota</taxon>
        <taxon>Mucoromycotina</taxon>
        <taxon>Mucoromycetes</taxon>
        <taxon>Mucorales</taxon>
        <taxon>Lichtheimiaceae</taxon>
        <taxon>Lichtheimia</taxon>
    </lineage>
</organism>
<evidence type="ECO:0000256" key="19">
    <source>
        <dbReference type="ARBA" id="ARBA00035029"/>
    </source>
</evidence>
<dbReference type="SFLD" id="SFLDG00002">
    <property type="entry name" value="C1.7:_P-type_atpase_like"/>
    <property type="match status" value="1"/>
</dbReference>
<dbReference type="Pfam" id="PF00689">
    <property type="entry name" value="Cation_ATPase_C"/>
    <property type="match status" value="1"/>
</dbReference>
<evidence type="ECO:0000256" key="13">
    <source>
        <dbReference type="ARBA" id="ARBA00022989"/>
    </source>
</evidence>
<dbReference type="InterPro" id="IPR018303">
    <property type="entry name" value="ATPase_P-typ_P_site"/>
</dbReference>
<feature type="transmembrane region" description="Helical" evidence="23">
    <location>
        <begin position="1006"/>
        <end position="1028"/>
    </location>
</feature>
<comment type="caution">
    <text evidence="25">The sequence shown here is derived from an EMBL/GenBank/DDBJ whole genome shotgun (WGS) entry which is preliminary data.</text>
</comment>
<dbReference type="NCBIfam" id="TIGR01523">
    <property type="entry name" value="ATPase-IID_K-Na"/>
    <property type="match status" value="1"/>
</dbReference>
<accession>A0AAD7UYJ1</accession>
<evidence type="ECO:0000256" key="17">
    <source>
        <dbReference type="ARBA" id="ARBA00023201"/>
    </source>
</evidence>
<keyword evidence="7" id="KW-0479">Metal-binding</keyword>
<keyword evidence="12" id="KW-1278">Translocase</keyword>
<dbReference type="PANTHER" id="PTHR42861">
    <property type="entry name" value="CALCIUM-TRANSPORTING ATPASE"/>
    <property type="match status" value="1"/>
</dbReference>
<dbReference type="InterPro" id="IPR006414">
    <property type="entry name" value="P-type_ATPase_IID"/>
</dbReference>
<feature type="region of interest" description="Disordered" evidence="22">
    <location>
        <begin position="1"/>
        <end position="56"/>
    </location>
</feature>
<evidence type="ECO:0000256" key="20">
    <source>
        <dbReference type="ARBA" id="ARBA00048599"/>
    </source>
</evidence>
<keyword evidence="16 23" id="KW-0472">Membrane</keyword>
<dbReference type="InterPro" id="IPR008250">
    <property type="entry name" value="ATPase_P-typ_transduc_dom_A_sf"/>
</dbReference>
<evidence type="ECO:0000256" key="23">
    <source>
        <dbReference type="SAM" id="Phobius"/>
    </source>
</evidence>
<evidence type="ECO:0000256" key="5">
    <source>
        <dbReference type="ARBA" id="ARBA00022538"/>
    </source>
</evidence>
<evidence type="ECO:0000259" key="24">
    <source>
        <dbReference type="SMART" id="SM00831"/>
    </source>
</evidence>
<dbReference type="InterPro" id="IPR006068">
    <property type="entry name" value="ATPase_P-typ_cation-transptr_C"/>
</dbReference>
<evidence type="ECO:0000256" key="21">
    <source>
        <dbReference type="ARBA" id="ARBA00049499"/>
    </source>
</evidence>
<dbReference type="SUPFAM" id="SSF81660">
    <property type="entry name" value="Metal cation-transporting ATPase, ATP-binding domain N"/>
    <property type="match status" value="1"/>
</dbReference>
<feature type="domain" description="Cation-transporting P-type ATPase N-terminal" evidence="24">
    <location>
        <begin position="89"/>
        <end position="163"/>
    </location>
</feature>
<feature type="transmembrane region" description="Helical" evidence="23">
    <location>
        <begin position="167"/>
        <end position="186"/>
    </location>
</feature>
<dbReference type="Proteomes" id="UP001234581">
    <property type="component" value="Unassembled WGS sequence"/>
</dbReference>
<dbReference type="PRINTS" id="PR00119">
    <property type="entry name" value="CATATPASE"/>
</dbReference>
<keyword evidence="11" id="KW-0630">Potassium</keyword>
<sequence length="1066" mass="117458">MSESDTKSPNNTNNTTTTITFAEQSVTTTTRRPQDEKIKQNPLTRSSTGQSTSSFDVRSVRSALMNKMNLVKRRQMKRAEQLEKVETPPYHTMDLETVATLLKSDLVDGLSEKEVESRRLESGYNEMEGEGGVNPVKLLLKQFFNIMVLILLVAMVVSFVFKDWVEAGVIGVIMLLNAGVGFAQEYKAEKTMDSLRQMASPTAQVIRNGESSTIATRDLVPGDIILLKTGDVVGADCRVIESFNMDVDEALLTGESVPVSKVTETLEGSDIPLGDRINMTYSSTVLTKGRGKALVTATGMQTEIGKIALRLLTSDSSRKTPLQRSLDRMALYLLLVAILAIIIVFSVAKFQIGDSQILYAISTAIAVIPEALVAVVTLTQAFGVHAMAKANALVRKISALELLGAVTNVCSDKTGTLTQSKMVLTRFWRPEEGFHKVGGLGFSIEGDITRESDSTIVATDQLSNGIRDMVLAGALCNMSELRKNKDSEGYHGIGDPTEVALQVFAYKAHMGKPSLTESEDKGNWKLIAEYPFDSAIKRMSIIAQSPDGSYYAFIKGATERVIGSCVAARMGDETRSMNQSELDELIMPRVEDLAKGGLRVLTLGMRKIKAEGEIGPDTFTREAIEQDMEFLGLVGIYDPPRAESRAAVAECHQAGITVHMLTGDHAATATAIAREVGILPDDYGLTDDPEKHPKDLVMPATKFDKLSEEQIDAMPQLPLVIARCSPDTKVKMIEALHRRKRITGMTGDGVNDSPSLKESDIGIAMGQNGSDVAKQAAEIVLVDDNFATIVRAIEEGRRVFANISRFVVHMVSGNVSQVVPLVIGTGFFDNTNTSVFLMTPIQILFNNVLTSSPPAMSLGLEPVHPDQMLVPPRPTSEGLFSTSNVIDLMYYGWMMGIICLLNFIVVVYGYGGGQLGELCNKEYNPSCEIVFRARGTVFTTLTLMILLHGFTCRDLVNPVWTWSAWTKRKQNYYLLGSFTGCVVLMIIALYVPVLNTDVFKHKGIDWEWGIVAASILVYIILTEVWKYFKRGFLRRRQLRYEEKMRQEDQERIERSRALEQTHPSTT</sequence>
<dbReference type="GO" id="GO:0005886">
    <property type="term" value="C:plasma membrane"/>
    <property type="evidence" value="ECO:0007669"/>
    <property type="project" value="UniProtKB-SubCell"/>
</dbReference>
<evidence type="ECO:0000313" key="26">
    <source>
        <dbReference type="Proteomes" id="UP001234581"/>
    </source>
</evidence>
<reference evidence="25 26" key="1">
    <citation type="submission" date="2023-03" db="EMBL/GenBank/DDBJ databases">
        <title>Genome sequence of Lichtheimia ornata CBS 291.66.</title>
        <authorList>
            <person name="Mohabir J.T."/>
            <person name="Shea T.P."/>
            <person name="Kurbessoian T."/>
            <person name="Berby B."/>
            <person name="Fontaine J."/>
            <person name="Livny J."/>
            <person name="Gnirke A."/>
            <person name="Stajich J.E."/>
            <person name="Cuomo C.A."/>
        </authorList>
    </citation>
    <scope>NUCLEOTIDE SEQUENCE [LARGE SCALE GENOMIC DNA]</scope>
    <source>
        <strain evidence="25">CBS 291.66</strain>
    </source>
</reference>
<keyword evidence="3" id="KW-0813">Transport</keyword>
<comment type="cofactor">
    <cofactor evidence="1">
        <name>Mg(2+)</name>
        <dbReference type="ChEBI" id="CHEBI:18420"/>
    </cofactor>
</comment>
<keyword evidence="9" id="KW-0067">ATP-binding</keyword>
<evidence type="ECO:0000256" key="16">
    <source>
        <dbReference type="ARBA" id="ARBA00023136"/>
    </source>
</evidence>
<gene>
    <name evidence="25" type="ORF">O0I10_008980</name>
</gene>
<dbReference type="Pfam" id="PF00690">
    <property type="entry name" value="Cation_ATPase_N"/>
    <property type="match status" value="1"/>
</dbReference>
<evidence type="ECO:0000256" key="7">
    <source>
        <dbReference type="ARBA" id="ARBA00022723"/>
    </source>
</evidence>
<evidence type="ECO:0000256" key="18">
    <source>
        <dbReference type="ARBA" id="ARBA00035017"/>
    </source>
</evidence>
<keyword evidence="14" id="KW-0915">Sodium</keyword>
<comment type="catalytic activity">
    <reaction evidence="21">
        <text>Na(+)(in) + ATP + H2O = Na(+)(out) + ADP + phosphate + H(+)</text>
        <dbReference type="Rhea" id="RHEA:14633"/>
        <dbReference type="ChEBI" id="CHEBI:15377"/>
        <dbReference type="ChEBI" id="CHEBI:15378"/>
        <dbReference type="ChEBI" id="CHEBI:29101"/>
        <dbReference type="ChEBI" id="CHEBI:30616"/>
        <dbReference type="ChEBI" id="CHEBI:43474"/>
        <dbReference type="ChEBI" id="CHEBI:456216"/>
        <dbReference type="EC" id="7.2.2.3"/>
    </reaction>
    <physiologicalReaction direction="left-to-right" evidence="21">
        <dbReference type="Rhea" id="RHEA:14634"/>
    </physiologicalReaction>
</comment>
<dbReference type="Gene3D" id="3.40.50.1000">
    <property type="entry name" value="HAD superfamily/HAD-like"/>
    <property type="match status" value="1"/>
</dbReference>
<comment type="subcellular location">
    <subcellularLocation>
        <location evidence="2">Cell membrane</location>
        <topology evidence="2">Multi-pass membrane protein</topology>
    </subcellularLocation>
</comment>
<protein>
    <recommendedName>
        <fullName evidence="19">P-type Na(+) transporter</fullName>
        <ecNumber evidence="19">7.2.2.3</ecNumber>
    </recommendedName>
</protein>
<evidence type="ECO:0000256" key="4">
    <source>
        <dbReference type="ARBA" id="ARBA00022475"/>
    </source>
</evidence>
<dbReference type="PROSITE" id="PS00154">
    <property type="entry name" value="ATPASE_E1_E2"/>
    <property type="match status" value="1"/>
</dbReference>
<dbReference type="InterPro" id="IPR023298">
    <property type="entry name" value="ATPase_P-typ_TM_dom_sf"/>
</dbReference>
<feature type="compositionally biased region" description="Low complexity" evidence="22">
    <location>
        <begin position="10"/>
        <end position="20"/>
    </location>
</feature>
<dbReference type="Pfam" id="PF13246">
    <property type="entry name" value="Cation_ATPase"/>
    <property type="match status" value="1"/>
</dbReference>
<evidence type="ECO:0000256" key="11">
    <source>
        <dbReference type="ARBA" id="ARBA00022958"/>
    </source>
</evidence>
<evidence type="ECO:0000256" key="14">
    <source>
        <dbReference type="ARBA" id="ARBA00023053"/>
    </source>
</evidence>
<evidence type="ECO:0000256" key="6">
    <source>
        <dbReference type="ARBA" id="ARBA00022692"/>
    </source>
</evidence>
<dbReference type="InterPro" id="IPR023214">
    <property type="entry name" value="HAD_sf"/>
</dbReference>
<keyword evidence="6 23" id="KW-0812">Transmembrane</keyword>
<feature type="transmembrane region" description="Helical" evidence="23">
    <location>
        <begin position="972"/>
        <end position="994"/>
    </location>
</feature>
<evidence type="ECO:0000313" key="25">
    <source>
        <dbReference type="EMBL" id="KAJ8655291.1"/>
    </source>
</evidence>
<evidence type="ECO:0000256" key="22">
    <source>
        <dbReference type="SAM" id="MobiDB-lite"/>
    </source>
</evidence>
<dbReference type="SUPFAM" id="SSF81653">
    <property type="entry name" value="Calcium ATPase, transduction domain A"/>
    <property type="match status" value="1"/>
</dbReference>